<dbReference type="InterPro" id="IPR001753">
    <property type="entry name" value="Enoyl-CoA_hydra/iso"/>
</dbReference>
<sequence length="278" mass="28433">MSPHPRHPSSSANDAARTRYLRLERSGGVITVGPEQADRPALTAEIIAELRDVVAELVREGRTRVLVLGGSGHGFGSGADPERIVAATLALGAGELLALTRTTGQVVRALREAPFPVVAGVRGTAAGAAAALALAADFRVADPGARFVFPFTRAGLAGADAGAAYLLPRLVGLGRASRLLLLGDPVDAAEAERIGLVGPLAPEDRAAEAADQLAHRLAAGPAPAHRETKALLTAELDLPLGAAVDLDAAAQALLLAAPDHAPFPAAPTTRPEPEWEGH</sequence>
<keyword evidence="4" id="KW-1185">Reference proteome</keyword>
<protein>
    <submittedName>
        <fullName evidence="3">Enoyl-CoA hydratase/isomerase family protein</fullName>
    </submittedName>
</protein>
<comment type="similarity">
    <text evidence="1 2">Belongs to the enoyl-CoA hydratase/isomerase family.</text>
</comment>
<dbReference type="PANTHER" id="PTHR43459:SF1">
    <property type="entry name" value="EG:BACN32G11.4 PROTEIN"/>
    <property type="match status" value="1"/>
</dbReference>
<evidence type="ECO:0000256" key="2">
    <source>
        <dbReference type="RuleBase" id="RU003707"/>
    </source>
</evidence>
<dbReference type="Proteomes" id="UP000749040">
    <property type="component" value="Unassembled WGS sequence"/>
</dbReference>
<proteinExistence type="inferred from homology"/>
<dbReference type="Gene3D" id="1.10.12.10">
    <property type="entry name" value="Lyase 2-enoyl-coa Hydratase, Chain A, domain 2"/>
    <property type="match status" value="1"/>
</dbReference>
<name>A0ABS2TWI3_9ACTN</name>
<dbReference type="Pfam" id="PF00378">
    <property type="entry name" value="ECH_1"/>
    <property type="match status" value="1"/>
</dbReference>
<evidence type="ECO:0000313" key="4">
    <source>
        <dbReference type="Proteomes" id="UP000749040"/>
    </source>
</evidence>
<gene>
    <name evidence="3" type="ORF">ITX44_22890</name>
</gene>
<organism evidence="3 4">
    <name type="scientific">Actinacidiphila acididurans</name>
    <dbReference type="NCBI Taxonomy" id="2784346"/>
    <lineage>
        <taxon>Bacteria</taxon>
        <taxon>Bacillati</taxon>
        <taxon>Actinomycetota</taxon>
        <taxon>Actinomycetes</taxon>
        <taxon>Kitasatosporales</taxon>
        <taxon>Streptomycetaceae</taxon>
        <taxon>Actinacidiphila</taxon>
    </lineage>
</organism>
<dbReference type="InterPro" id="IPR029045">
    <property type="entry name" value="ClpP/crotonase-like_dom_sf"/>
</dbReference>
<comment type="caution">
    <text evidence="3">The sequence shown here is derived from an EMBL/GenBank/DDBJ whole genome shotgun (WGS) entry which is preliminary data.</text>
</comment>
<dbReference type="PANTHER" id="PTHR43459">
    <property type="entry name" value="ENOYL-COA HYDRATASE"/>
    <property type="match status" value="1"/>
</dbReference>
<evidence type="ECO:0000256" key="1">
    <source>
        <dbReference type="ARBA" id="ARBA00005254"/>
    </source>
</evidence>
<dbReference type="RefSeq" id="WP_205359188.1">
    <property type="nucleotide sequence ID" value="NZ_JADKYB010000012.1"/>
</dbReference>
<dbReference type="EMBL" id="JADKYB010000012">
    <property type="protein sequence ID" value="MBM9507331.1"/>
    <property type="molecule type" value="Genomic_DNA"/>
</dbReference>
<accession>A0ABS2TWI3</accession>
<dbReference type="SUPFAM" id="SSF52096">
    <property type="entry name" value="ClpP/crotonase"/>
    <property type="match status" value="1"/>
</dbReference>
<dbReference type="Gene3D" id="3.90.226.10">
    <property type="entry name" value="2-enoyl-CoA Hydratase, Chain A, domain 1"/>
    <property type="match status" value="1"/>
</dbReference>
<dbReference type="InterPro" id="IPR014748">
    <property type="entry name" value="Enoyl-CoA_hydra_C"/>
</dbReference>
<dbReference type="InterPro" id="IPR018376">
    <property type="entry name" value="Enoyl-CoA_hyd/isom_CS"/>
</dbReference>
<dbReference type="PROSITE" id="PS00166">
    <property type="entry name" value="ENOYL_COA_HYDRATASE"/>
    <property type="match status" value="1"/>
</dbReference>
<reference evidence="3 4" key="1">
    <citation type="submission" date="2021-01" db="EMBL/GenBank/DDBJ databases">
        <title>Streptomyces acididurans sp. nov., isolated from a peat swamp forest soil.</title>
        <authorList>
            <person name="Chantavorakit T."/>
            <person name="Duangmal K."/>
        </authorList>
    </citation>
    <scope>NUCLEOTIDE SEQUENCE [LARGE SCALE GENOMIC DNA]</scope>
    <source>
        <strain evidence="3 4">KK5PA1</strain>
    </source>
</reference>
<dbReference type="CDD" id="cd06558">
    <property type="entry name" value="crotonase-like"/>
    <property type="match status" value="1"/>
</dbReference>
<evidence type="ECO:0000313" key="3">
    <source>
        <dbReference type="EMBL" id="MBM9507331.1"/>
    </source>
</evidence>